<reference evidence="7 8" key="1">
    <citation type="submission" date="2014-06" db="EMBL/GenBank/DDBJ databases">
        <title>Genome characterization of distinct group I Clostridium botulinum lineages.</title>
        <authorList>
            <person name="Giordani F."/>
            <person name="Anselmo A."/>
            <person name="Fillo S."/>
            <person name="Palozzi A.M."/>
            <person name="Fortunato A."/>
            <person name="Gentile B."/>
            <person name="Ciammaruconi A."/>
            <person name="Anniballi F."/>
            <person name="De Medici D."/>
            <person name="Lista F."/>
        </authorList>
    </citation>
    <scope>NUCLEOTIDE SEQUENCE [LARGE SCALE GENOMIC DNA]</scope>
    <source>
        <strain evidence="7 8">B2 450</strain>
    </source>
</reference>
<evidence type="ECO:0000256" key="3">
    <source>
        <dbReference type="ARBA" id="ARBA00022692"/>
    </source>
</evidence>
<dbReference type="InterPro" id="IPR014227">
    <property type="entry name" value="YtvI-like"/>
</dbReference>
<feature type="transmembrane region" description="Helical" evidence="6">
    <location>
        <begin position="156"/>
        <end position="180"/>
    </location>
</feature>
<evidence type="ECO:0000256" key="6">
    <source>
        <dbReference type="SAM" id="Phobius"/>
    </source>
</evidence>
<keyword evidence="5 6" id="KW-0472">Membrane</keyword>
<dbReference type="PANTHER" id="PTHR21716">
    <property type="entry name" value="TRANSMEMBRANE PROTEIN"/>
    <property type="match status" value="1"/>
</dbReference>
<dbReference type="GO" id="GO:0055085">
    <property type="term" value="P:transmembrane transport"/>
    <property type="evidence" value="ECO:0007669"/>
    <property type="project" value="TreeGrafter"/>
</dbReference>
<feature type="transmembrane region" description="Helical" evidence="6">
    <location>
        <begin position="245"/>
        <end position="267"/>
    </location>
</feature>
<evidence type="ECO:0000256" key="4">
    <source>
        <dbReference type="ARBA" id="ARBA00022989"/>
    </source>
</evidence>
<dbReference type="HOGENOM" id="CLU_031275_4_3_9"/>
<feature type="transmembrane region" description="Helical" evidence="6">
    <location>
        <begin position="218"/>
        <end position="239"/>
    </location>
</feature>
<feature type="transmembrane region" description="Helical" evidence="6">
    <location>
        <begin position="12"/>
        <end position="41"/>
    </location>
</feature>
<dbReference type="NCBIfam" id="TIGR02872">
    <property type="entry name" value="spore_ytvI"/>
    <property type="match status" value="1"/>
</dbReference>
<dbReference type="Proteomes" id="UP000032250">
    <property type="component" value="Unassembled WGS sequence"/>
</dbReference>
<protein>
    <submittedName>
        <fullName evidence="7">Sporulation protein</fullName>
    </submittedName>
</protein>
<evidence type="ECO:0000256" key="5">
    <source>
        <dbReference type="ARBA" id="ARBA00023136"/>
    </source>
</evidence>
<keyword evidence="4 6" id="KW-1133">Transmembrane helix</keyword>
<comment type="similarity">
    <text evidence="2">Belongs to the autoinducer-2 exporter (AI-2E) (TC 2.A.86) family.</text>
</comment>
<evidence type="ECO:0000256" key="1">
    <source>
        <dbReference type="ARBA" id="ARBA00004141"/>
    </source>
</evidence>
<organism evidence="7 8">
    <name type="scientific">Clostridium botulinum B2 450</name>
    <dbReference type="NCBI Taxonomy" id="1379739"/>
    <lineage>
        <taxon>Bacteria</taxon>
        <taxon>Bacillati</taxon>
        <taxon>Bacillota</taxon>
        <taxon>Clostridia</taxon>
        <taxon>Eubacteriales</taxon>
        <taxon>Clostridiaceae</taxon>
        <taxon>Clostridium</taxon>
    </lineage>
</organism>
<gene>
    <name evidence="7" type="ORF">N495_19110</name>
</gene>
<name>A0A0D0ZSW5_CLOBO</name>
<feature type="transmembrane region" description="Helical" evidence="6">
    <location>
        <begin position="279"/>
        <end position="300"/>
    </location>
</feature>
<sequence>MNKFVEKLDNLILFFIIYTISFLIFFKTLPYTLPFVLAFLFALALKKPANYLIKKLKIKNSLASFIVTLIFFSIIITLLFWGINSLVHEVIDFGKNTQTYLYSHEDQISNYVDNIYRYYLNLPPSIIDSIEKTIGNSFSKISNIIVFITSRIVSSFIGLLTSIPYILMLILFTLLSTYFFTKDITKHDNKISKIIFNEHSSKFPQIYLESKKMLSGYILSYLTLIGITFFETLIVFFIFNIKYSIMFSIIAAIADFLPILGIGSIYVPLALIHILVYKNYVVGIGLLISYVAVSIIRQILEPKLLSSSLGLHPVSVLAAIFIGLKANGISGMFFCLFFVIFYNILRKVELL</sequence>
<keyword evidence="3 6" id="KW-0812">Transmembrane</keyword>
<dbReference type="AlphaFoldDB" id="A0A0D0ZSW5"/>
<dbReference type="OrthoDB" id="9774361at2"/>
<dbReference type="InterPro" id="IPR002549">
    <property type="entry name" value="AI-2E-like"/>
</dbReference>
<dbReference type="EMBL" id="JXSU01000009">
    <property type="protein sequence ID" value="KIS21918.1"/>
    <property type="molecule type" value="Genomic_DNA"/>
</dbReference>
<evidence type="ECO:0000313" key="8">
    <source>
        <dbReference type="Proteomes" id="UP000032250"/>
    </source>
</evidence>
<feature type="transmembrane region" description="Helical" evidence="6">
    <location>
        <begin position="62"/>
        <end position="83"/>
    </location>
</feature>
<evidence type="ECO:0000313" key="7">
    <source>
        <dbReference type="EMBL" id="KIS21918.1"/>
    </source>
</evidence>
<dbReference type="Pfam" id="PF01594">
    <property type="entry name" value="AI-2E_transport"/>
    <property type="match status" value="1"/>
</dbReference>
<dbReference type="GO" id="GO:0016020">
    <property type="term" value="C:membrane"/>
    <property type="evidence" value="ECO:0007669"/>
    <property type="project" value="UniProtKB-SubCell"/>
</dbReference>
<comment type="caution">
    <text evidence="7">The sequence shown here is derived from an EMBL/GenBank/DDBJ whole genome shotgun (WGS) entry which is preliminary data.</text>
</comment>
<dbReference type="PATRIC" id="fig|1379739.3.peg.4178"/>
<feature type="transmembrane region" description="Helical" evidence="6">
    <location>
        <begin position="320"/>
        <end position="345"/>
    </location>
</feature>
<proteinExistence type="inferred from homology"/>
<accession>A0A0D0ZSW5</accession>
<dbReference type="RefSeq" id="WP_003488069.1">
    <property type="nucleotide sequence ID" value="NZ_JXSU01000009.1"/>
</dbReference>
<dbReference type="PANTHER" id="PTHR21716:SF68">
    <property type="entry name" value="TRANSPORT PROTEIN YTVI-RELATED"/>
    <property type="match status" value="1"/>
</dbReference>
<comment type="subcellular location">
    <subcellularLocation>
        <location evidence="1">Membrane</location>
        <topology evidence="1">Multi-pass membrane protein</topology>
    </subcellularLocation>
</comment>
<evidence type="ECO:0000256" key="2">
    <source>
        <dbReference type="ARBA" id="ARBA00009773"/>
    </source>
</evidence>